<evidence type="ECO:0000259" key="2">
    <source>
        <dbReference type="Pfam" id="PF03816"/>
    </source>
</evidence>
<dbReference type="Pfam" id="PF03816">
    <property type="entry name" value="LytR_cpsA_psr"/>
    <property type="match status" value="1"/>
</dbReference>
<name>A0A1F5ZZD0_9BACT</name>
<dbReference type="EMBL" id="MFJK01000016">
    <property type="protein sequence ID" value="OGG17808.1"/>
    <property type="molecule type" value="Genomic_DNA"/>
</dbReference>
<organism evidence="3 4">
    <name type="scientific">Candidatus Gottesmanbacteria bacterium RIFCSPHIGHO2_01_FULL_47_48</name>
    <dbReference type="NCBI Taxonomy" id="1798381"/>
    <lineage>
        <taxon>Bacteria</taxon>
        <taxon>Candidatus Gottesmaniibacteriota</taxon>
    </lineage>
</organism>
<dbReference type="InterPro" id="IPR004474">
    <property type="entry name" value="LytR_CpsA_psr"/>
</dbReference>
<dbReference type="PANTHER" id="PTHR33392">
    <property type="entry name" value="POLYISOPRENYL-TEICHOIC ACID--PEPTIDOGLYCAN TEICHOIC ACID TRANSFERASE TAGU"/>
    <property type="match status" value="1"/>
</dbReference>
<evidence type="ECO:0000313" key="4">
    <source>
        <dbReference type="Proteomes" id="UP000177871"/>
    </source>
</evidence>
<gene>
    <name evidence="3" type="ORF">A2721_02185</name>
</gene>
<proteinExistence type="inferred from homology"/>
<dbReference type="AlphaFoldDB" id="A0A1F5ZZD0"/>
<dbReference type="NCBIfam" id="TIGR00350">
    <property type="entry name" value="lytR_cpsA_psr"/>
    <property type="match status" value="1"/>
</dbReference>
<accession>A0A1F5ZZD0</accession>
<evidence type="ECO:0000313" key="3">
    <source>
        <dbReference type="EMBL" id="OGG17808.1"/>
    </source>
</evidence>
<comment type="similarity">
    <text evidence="1">Belongs to the LytR/CpsA/Psr (LCP) family.</text>
</comment>
<dbReference type="Gene3D" id="3.40.630.190">
    <property type="entry name" value="LCP protein"/>
    <property type="match status" value="1"/>
</dbReference>
<feature type="domain" description="Cell envelope-related transcriptional attenuator" evidence="2">
    <location>
        <begin position="66"/>
        <end position="243"/>
    </location>
</feature>
<dbReference type="STRING" id="1798381.A2721_02185"/>
<protein>
    <recommendedName>
        <fullName evidence="2">Cell envelope-related transcriptional attenuator domain-containing protein</fullName>
    </recommendedName>
</protein>
<dbReference type="PANTHER" id="PTHR33392:SF6">
    <property type="entry name" value="POLYISOPRENYL-TEICHOIC ACID--PEPTIDOGLYCAN TEICHOIC ACID TRANSFERASE TAGU"/>
    <property type="match status" value="1"/>
</dbReference>
<sequence>MLGGLILLLGIVAAPLLRLGREFLVGPVNVFSITLGGGEELKSTDGRTNILFLGIGGGSHDAPNLSDTMIIVSLKTDLGGNQTAANEPITLISIPRDIYLDSLGDKINSAYETGAERSTDAGMSLAKGAVSQVTGLPIHYVVRGDFVAFEKIIDLIGGIDVTVEHTFDDYKYPRPLSEVKDCQGDEEAPCWYEHIHFEMGPTHMDGRTALKFVRSRHADGDEGTDFARSRRQQLVISAVKKKVFSSQALLDLSKLEQIYNTLKEHLATDADPSLARNFFDLAIRYRGAILQSVILDMNLLDNPPIDERGWILVPKGGSWDGVHEYIKEQLGLEQKESSG</sequence>
<comment type="caution">
    <text evidence="3">The sequence shown here is derived from an EMBL/GenBank/DDBJ whole genome shotgun (WGS) entry which is preliminary data.</text>
</comment>
<dbReference type="InterPro" id="IPR050922">
    <property type="entry name" value="LytR/CpsA/Psr_CW_biosynth"/>
</dbReference>
<evidence type="ECO:0000256" key="1">
    <source>
        <dbReference type="ARBA" id="ARBA00006068"/>
    </source>
</evidence>
<reference evidence="3 4" key="1">
    <citation type="journal article" date="2016" name="Nat. Commun.">
        <title>Thousands of microbial genomes shed light on interconnected biogeochemical processes in an aquifer system.</title>
        <authorList>
            <person name="Anantharaman K."/>
            <person name="Brown C.T."/>
            <person name="Hug L.A."/>
            <person name="Sharon I."/>
            <person name="Castelle C.J."/>
            <person name="Probst A.J."/>
            <person name="Thomas B.C."/>
            <person name="Singh A."/>
            <person name="Wilkins M.J."/>
            <person name="Karaoz U."/>
            <person name="Brodie E.L."/>
            <person name="Williams K.H."/>
            <person name="Hubbard S.S."/>
            <person name="Banfield J.F."/>
        </authorList>
    </citation>
    <scope>NUCLEOTIDE SEQUENCE [LARGE SCALE GENOMIC DNA]</scope>
</reference>
<dbReference type="Proteomes" id="UP000177871">
    <property type="component" value="Unassembled WGS sequence"/>
</dbReference>